<evidence type="ECO:0000313" key="2">
    <source>
        <dbReference type="EMBL" id="KAA3465552.1"/>
    </source>
</evidence>
<dbReference type="AlphaFoldDB" id="A0A5B6V8P7"/>
<organism evidence="2 3">
    <name type="scientific">Gossypium australe</name>
    <dbReference type="NCBI Taxonomy" id="47621"/>
    <lineage>
        <taxon>Eukaryota</taxon>
        <taxon>Viridiplantae</taxon>
        <taxon>Streptophyta</taxon>
        <taxon>Embryophyta</taxon>
        <taxon>Tracheophyta</taxon>
        <taxon>Spermatophyta</taxon>
        <taxon>Magnoliopsida</taxon>
        <taxon>eudicotyledons</taxon>
        <taxon>Gunneridae</taxon>
        <taxon>Pentapetalae</taxon>
        <taxon>rosids</taxon>
        <taxon>malvids</taxon>
        <taxon>Malvales</taxon>
        <taxon>Malvaceae</taxon>
        <taxon>Malvoideae</taxon>
        <taxon>Gossypium</taxon>
    </lineage>
</organism>
<dbReference type="Proteomes" id="UP000325315">
    <property type="component" value="Unassembled WGS sequence"/>
</dbReference>
<dbReference type="GO" id="GO:0003964">
    <property type="term" value="F:RNA-directed DNA polymerase activity"/>
    <property type="evidence" value="ECO:0007669"/>
    <property type="project" value="UniProtKB-KW"/>
</dbReference>
<accession>A0A5B6V8P7</accession>
<dbReference type="Gene3D" id="1.10.340.70">
    <property type="match status" value="1"/>
</dbReference>
<proteinExistence type="predicted"/>
<dbReference type="OrthoDB" id="1000633at2759"/>
<dbReference type="EMBL" id="SMMG02000007">
    <property type="protein sequence ID" value="KAA3465552.1"/>
    <property type="molecule type" value="Genomic_DNA"/>
</dbReference>
<keyword evidence="3" id="KW-1185">Reference proteome</keyword>
<feature type="domain" description="Integrase zinc-binding" evidence="1">
    <location>
        <begin position="63"/>
        <end position="95"/>
    </location>
</feature>
<keyword evidence="2" id="KW-0548">Nucleotidyltransferase</keyword>
<name>A0A5B6V8P7_9ROSI</name>
<keyword evidence="2" id="KW-0695">RNA-directed DNA polymerase</keyword>
<reference evidence="3" key="1">
    <citation type="journal article" date="2019" name="Plant Biotechnol. J.">
        <title>Genome sequencing of the Australian wild diploid species Gossypium australe highlights disease resistance and delayed gland morphogenesis.</title>
        <authorList>
            <person name="Cai Y."/>
            <person name="Cai X."/>
            <person name="Wang Q."/>
            <person name="Wang P."/>
            <person name="Zhang Y."/>
            <person name="Cai C."/>
            <person name="Xu Y."/>
            <person name="Wang K."/>
            <person name="Zhou Z."/>
            <person name="Wang C."/>
            <person name="Geng S."/>
            <person name="Li B."/>
            <person name="Dong Q."/>
            <person name="Hou Y."/>
            <person name="Wang H."/>
            <person name="Ai P."/>
            <person name="Liu Z."/>
            <person name="Yi F."/>
            <person name="Sun M."/>
            <person name="An G."/>
            <person name="Cheng J."/>
            <person name="Zhang Y."/>
            <person name="Shi Q."/>
            <person name="Xie Y."/>
            <person name="Shi X."/>
            <person name="Chang Y."/>
            <person name="Huang F."/>
            <person name="Chen Y."/>
            <person name="Hong S."/>
            <person name="Mi L."/>
            <person name="Sun Q."/>
            <person name="Zhang L."/>
            <person name="Zhou B."/>
            <person name="Peng R."/>
            <person name="Zhang X."/>
            <person name="Liu F."/>
        </authorList>
    </citation>
    <scope>NUCLEOTIDE SEQUENCE [LARGE SCALE GENOMIC DNA]</scope>
    <source>
        <strain evidence="3">cv. PA1801</strain>
    </source>
</reference>
<protein>
    <submittedName>
        <fullName evidence="2">Reverse transcriptase</fullName>
    </submittedName>
</protein>
<gene>
    <name evidence="2" type="ORF">EPI10_000707</name>
</gene>
<evidence type="ECO:0000259" key="1">
    <source>
        <dbReference type="Pfam" id="PF17921"/>
    </source>
</evidence>
<comment type="caution">
    <text evidence="2">The sequence shown here is derived from an EMBL/GenBank/DDBJ whole genome shotgun (WGS) entry which is preliminary data.</text>
</comment>
<dbReference type="Pfam" id="PF17921">
    <property type="entry name" value="Integrase_H2C2"/>
    <property type="match status" value="1"/>
</dbReference>
<keyword evidence="2" id="KW-0808">Transferase</keyword>
<sequence length="95" mass="11326">MDFAAINQLDGSLLNWIREGLSQDPTAKNLIELSNEGKMRRFWLERELLYTHGHRLYTPHYGKLRKKVMKECHDSRWAGHPGMHRTLALLEDRYY</sequence>
<evidence type="ECO:0000313" key="3">
    <source>
        <dbReference type="Proteomes" id="UP000325315"/>
    </source>
</evidence>
<dbReference type="InterPro" id="IPR041588">
    <property type="entry name" value="Integrase_H2C2"/>
</dbReference>